<evidence type="ECO:0000313" key="2">
    <source>
        <dbReference type="Proteomes" id="UP001589834"/>
    </source>
</evidence>
<dbReference type="InterPro" id="IPR001753">
    <property type="entry name" value="Enoyl-CoA_hydra/iso"/>
</dbReference>
<dbReference type="Gene3D" id="3.90.226.10">
    <property type="entry name" value="2-enoyl-CoA Hydratase, Chain A, domain 1"/>
    <property type="match status" value="1"/>
</dbReference>
<accession>A0ABV6PND0</accession>
<dbReference type="InterPro" id="IPR029045">
    <property type="entry name" value="ClpP/crotonase-like_dom_sf"/>
</dbReference>
<dbReference type="Pfam" id="PF00378">
    <property type="entry name" value="ECH_1"/>
    <property type="match status" value="1"/>
</dbReference>
<proteinExistence type="predicted"/>
<dbReference type="EMBL" id="JBHLTN010000004">
    <property type="protein sequence ID" value="MFC0591350.1"/>
    <property type="molecule type" value="Genomic_DNA"/>
</dbReference>
<reference evidence="1 2" key="1">
    <citation type="submission" date="2024-09" db="EMBL/GenBank/DDBJ databases">
        <authorList>
            <person name="Sun Q."/>
            <person name="Mori K."/>
        </authorList>
    </citation>
    <scope>NUCLEOTIDE SEQUENCE [LARGE SCALE GENOMIC DNA]</scope>
    <source>
        <strain evidence="1 2">NCAIM B.02336</strain>
    </source>
</reference>
<dbReference type="PANTHER" id="PTHR11941">
    <property type="entry name" value="ENOYL-COA HYDRATASE-RELATED"/>
    <property type="match status" value="1"/>
</dbReference>
<name>A0ABV6PND0_9BURK</name>
<gene>
    <name evidence="1" type="ORF">ACFFGG_02155</name>
</gene>
<dbReference type="CDD" id="cd06558">
    <property type="entry name" value="crotonase-like"/>
    <property type="match status" value="1"/>
</dbReference>
<dbReference type="RefSeq" id="WP_377479254.1">
    <property type="nucleotide sequence ID" value="NZ_JBHLTN010000004.1"/>
</dbReference>
<evidence type="ECO:0000313" key="1">
    <source>
        <dbReference type="EMBL" id="MFC0591350.1"/>
    </source>
</evidence>
<protein>
    <submittedName>
        <fullName evidence="1">Enoyl-CoA hydratase/isomerase family protein</fullName>
    </submittedName>
</protein>
<keyword evidence="2" id="KW-1185">Reference proteome</keyword>
<dbReference type="SUPFAM" id="SSF52096">
    <property type="entry name" value="ClpP/crotonase"/>
    <property type="match status" value="1"/>
</dbReference>
<comment type="caution">
    <text evidence="1">The sequence shown here is derived from an EMBL/GenBank/DDBJ whole genome shotgun (WGS) entry which is preliminary data.</text>
</comment>
<dbReference type="Proteomes" id="UP001589834">
    <property type="component" value="Unassembled WGS sequence"/>
</dbReference>
<organism evidence="1 2">
    <name type="scientific">Ottowia pentelensis</name>
    <dbReference type="NCBI Taxonomy" id="511108"/>
    <lineage>
        <taxon>Bacteria</taxon>
        <taxon>Pseudomonadati</taxon>
        <taxon>Pseudomonadota</taxon>
        <taxon>Betaproteobacteria</taxon>
        <taxon>Burkholderiales</taxon>
        <taxon>Comamonadaceae</taxon>
        <taxon>Ottowia</taxon>
    </lineage>
</organism>
<sequence length="254" mass="27202">MSLIRYEVRERVAEIGLDNPPVNALTEALLDDLLAALERAARDPEVRAVIVGSRVPGRFCVGLDLAAVHQGTHPTVRALLDRLYVRMTELQFQMGKPTIAAVGGTARGGGMTIAISCDLIVAASDATFGYPEIDAGVLPSIHFTHLPRIVGKHRAFELLFTGRAFDAHEAQSLGLVSRITEPGQALAGARALAQTLCGKSPEVVRLGRQAFMLANDNGYRQAVAAAADSFCSVAMSDSAREGIAAFVEKRKPRW</sequence>
<dbReference type="PANTHER" id="PTHR11941:SF54">
    <property type="entry name" value="ENOYL-COA HYDRATASE, MITOCHONDRIAL"/>
    <property type="match status" value="1"/>
</dbReference>